<evidence type="ECO:0000313" key="2">
    <source>
        <dbReference type="Proteomes" id="UP000318833"/>
    </source>
</evidence>
<comment type="caution">
    <text evidence="1">The sequence shown here is derived from an EMBL/GenBank/DDBJ whole genome shotgun (WGS) entry which is preliminary data.</text>
</comment>
<keyword evidence="2" id="KW-1185">Reference proteome</keyword>
<sequence>MYSYSPAQVLGFPVRLVCSPAQVLGFPARLVCLPSAGKYNIGARSLFLYARKCYKVPGRPKSCMEEKNKL</sequence>
<protein>
    <submittedName>
        <fullName evidence="1">Uncharacterized protein</fullName>
    </submittedName>
</protein>
<name>A0A554VLT2_9FLAO</name>
<proteinExistence type="predicted"/>
<dbReference type="EMBL" id="VLNR01000016">
    <property type="protein sequence ID" value="TSE09113.1"/>
    <property type="molecule type" value="Genomic_DNA"/>
</dbReference>
<evidence type="ECO:0000313" key="1">
    <source>
        <dbReference type="EMBL" id="TSE09113.1"/>
    </source>
</evidence>
<gene>
    <name evidence="1" type="ORF">FOF46_09580</name>
</gene>
<accession>A0A554VLT2</accession>
<organism evidence="1 2">
    <name type="scientific">Aquimarina algiphila</name>
    <dbReference type="NCBI Taxonomy" id="2047982"/>
    <lineage>
        <taxon>Bacteria</taxon>
        <taxon>Pseudomonadati</taxon>
        <taxon>Bacteroidota</taxon>
        <taxon>Flavobacteriia</taxon>
        <taxon>Flavobacteriales</taxon>
        <taxon>Flavobacteriaceae</taxon>
        <taxon>Aquimarina</taxon>
    </lineage>
</organism>
<reference evidence="1 2" key="1">
    <citation type="submission" date="2019-07" db="EMBL/GenBank/DDBJ databases">
        <title>The draft genome sequence of Aquimarina algiphila M91.</title>
        <authorList>
            <person name="Meng X."/>
        </authorList>
    </citation>
    <scope>NUCLEOTIDE SEQUENCE [LARGE SCALE GENOMIC DNA]</scope>
    <source>
        <strain evidence="1 2">M91</strain>
    </source>
</reference>
<dbReference type="AlphaFoldDB" id="A0A554VLT2"/>
<dbReference type="RefSeq" id="WP_143916292.1">
    <property type="nucleotide sequence ID" value="NZ_CANLVC010000002.1"/>
</dbReference>
<dbReference type="Proteomes" id="UP000318833">
    <property type="component" value="Unassembled WGS sequence"/>
</dbReference>